<dbReference type="InterPro" id="IPR010017">
    <property type="entry name" value="CmoB"/>
</dbReference>
<sequence>MNKPSEYNNFYATLADSPLAHWLETLPAVLRQWQQQPHGEFHKWQRVIQQLPALTAQHIDLAQQVQIGLANEANAGEQARIKGLLKQLMPWRKGPFDLFGVHIDTEWRSDWKWDRVAPHISDLTGRTVLDIGCGSGYHLWRMLGAGADLAVGIDPGELFVSQFRAVRKFVPAEIAQRIELLPLGIEHMPKLQAFDTVFTMGVLYHRRSPIDFLQQCIDQLRKGGELILETLVVDGDHTTVLVPGDRYAQMPNVWFLPSSAALCHWLERLGMKNVRVVDECLTTTDEQRATEWMESHSLADFLDPNDASKTIEGYPAPKRAVFIAEK</sequence>
<feature type="binding site" evidence="3">
    <location>
        <position position="93"/>
    </location>
    <ligand>
        <name>carboxy-S-adenosyl-L-methionine</name>
        <dbReference type="ChEBI" id="CHEBI:134278"/>
    </ligand>
</feature>
<dbReference type="SUPFAM" id="SSF53335">
    <property type="entry name" value="S-adenosyl-L-methionine-dependent methyltransferases"/>
    <property type="match status" value="1"/>
</dbReference>
<dbReference type="InterPro" id="IPR029063">
    <property type="entry name" value="SAM-dependent_MTases_sf"/>
</dbReference>
<dbReference type="Proteomes" id="UP000288212">
    <property type="component" value="Unassembled WGS sequence"/>
</dbReference>
<organism evidence="4 5">
    <name type="scientific">Aliidiomarina haloalkalitolerans</name>
    <dbReference type="NCBI Taxonomy" id="859059"/>
    <lineage>
        <taxon>Bacteria</taxon>
        <taxon>Pseudomonadati</taxon>
        <taxon>Pseudomonadota</taxon>
        <taxon>Gammaproteobacteria</taxon>
        <taxon>Alteromonadales</taxon>
        <taxon>Idiomarinaceae</taxon>
        <taxon>Aliidiomarina</taxon>
    </lineage>
</organism>
<keyword evidence="5" id="KW-1185">Reference proteome</keyword>
<dbReference type="InterPro" id="IPR027555">
    <property type="entry name" value="Mo5U34_MeTrfas-like"/>
</dbReference>
<accession>A0A432VPI9</accession>
<evidence type="ECO:0000256" key="1">
    <source>
        <dbReference type="ARBA" id="ARBA00022679"/>
    </source>
</evidence>
<dbReference type="PANTHER" id="PTHR43464">
    <property type="entry name" value="METHYLTRANSFERASE"/>
    <property type="match status" value="1"/>
</dbReference>
<dbReference type="GO" id="GO:0008168">
    <property type="term" value="F:methyltransferase activity"/>
    <property type="evidence" value="ECO:0007669"/>
    <property type="project" value="TreeGrafter"/>
</dbReference>
<comment type="caution">
    <text evidence="3">Lacks conserved residue(s) required for the propagation of feature annotation.</text>
</comment>
<evidence type="ECO:0000313" key="5">
    <source>
        <dbReference type="Proteomes" id="UP000288212"/>
    </source>
</evidence>
<dbReference type="CDD" id="cd02440">
    <property type="entry name" value="AdoMet_MTases"/>
    <property type="match status" value="1"/>
</dbReference>
<comment type="function">
    <text evidence="3">Catalyzes carboxymethyl transfer from carboxy-S-adenosyl-L-methionine (Cx-SAM) to 5-hydroxyuridine (ho5U) to form 5-carboxymethoxyuridine (cmo5U) at position 34 in tRNAs.</text>
</comment>
<proteinExistence type="inferred from homology"/>
<evidence type="ECO:0000313" key="4">
    <source>
        <dbReference type="EMBL" id="RUO18033.1"/>
    </source>
</evidence>
<evidence type="ECO:0000256" key="2">
    <source>
        <dbReference type="ARBA" id="ARBA00022694"/>
    </source>
</evidence>
<dbReference type="NCBIfam" id="NF011650">
    <property type="entry name" value="PRK15068.1"/>
    <property type="match status" value="1"/>
</dbReference>
<comment type="similarity">
    <text evidence="3">Belongs to the class I-like SAM-binding methyltransferase superfamily. CmoB family.</text>
</comment>
<dbReference type="OrthoDB" id="9773188at2"/>
<keyword evidence="2 3" id="KW-0819">tRNA processing</keyword>
<dbReference type="HAMAP" id="MF_01590">
    <property type="entry name" value="tRNA_carboxymethyltr_CmoB"/>
    <property type="match status" value="1"/>
</dbReference>
<dbReference type="EC" id="2.5.1.-" evidence="3"/>
<feature type="binding site" evidence="3">
    <location>
        <position position="204"/>
    </location>
    <ligand>
        <name>carboxy-S-adenosyl-L-methionine</name>
        <dbReference type="ChEBI" id="CHEBI:134278"/>
    </ligand>
</feature>
<feature type="binding site" evidence="3">
    <location>
        <position position="132"/>
    </location>
    <ligand>
        <name>carboxy-S-adenosyl-L-methionine</name>
        <dbReference type="ChEBI" id="CHEBI:134278"/>
    </ligand>
</feature>
<feature type="binding site" evidence="3">
    <location>
        <position position="319"/>
    </location>
    <ligand>
        <name>carboxy-S-adenosyl-L-methionine</name>
        <dbReference type="ChEBI" id="CHEBI:134278"/>
    </ligand>
</feature>
<dbReference type="RefSeq" id="WP_126794634.1">
    <property type="nucleotide sequence ID" value="NZ_PIPI01000013.1"/>
</dbReference>
<dbReference type="EMBL" id="PIPI01000013">
    <property type="protein sequence ID" value="RUO18033.1"/>
    <property type="molecule type" value="Genomic_DNA"/>
</dbReference>
<comment type="catalytic activity">
    <reaction evidence="3">
        <text>carboxy-S-adenosyl-L-methionine + 5-hydroxyuridine(34) in tRNA = 5-carboxymethoxyuridine(34) in tRNA + S-adenosyl-L-homocysteine + H(+)</text>
        <dbReference type="Rhea" id="RHEA:52848"/>
        <dbReference type="Rhea" id="RHEA-COMP:13381"/>
        <dbReference type="Rhea" id="RHEA-COMP:13383"/>
        <dbReference type="ChEBI" id="CHEBI:15378"/>
        <dbReference type="ChEBI" id="CHEBI:57856"/>
        <dbReference type="ChEBI" id="CHEBI:134278"/>
        <dbReference type="ChEBI" id="CHEBI:136877"/>
        <dbReference type="ChEBI" id="CHEBI:136879"/>
    </reaction>
</comment>
<name>A0A432VPI9_9GAMM</name>
<comment type="subunit">
    <text evidence="3">Homotetramer.</text>
</comment>
<keyword evidence="1 3" id="KW-0808">Transferase</keyword>
<dbReference type="AlphaFoldDB" id="A0A432VPI9"/>
<reference evidence="4 5" key="1">
    <citation type="journal article" date="2011" name="Front. Microbiol.">
        <title>Genomic signatures of strain selection and enhancement in Bacillus atrophaeus var. globigii, a historical biowarfare simulant.</title>
        <authorList>
            <person name="Gibbons H.S."/>
            <person name="Broomall S.M."/>
            <person name="McNew L.A."/>
            <person name="Daligault H."/>
            <person name="Chapman C."/>
            <person name="Bruce D."/>
            <person name="Karavis M."/>
            <person name="Krepps M."/>
            <person name="McGregor P.A."/>
            <person name="Hong C."/>
            <person name="Park K.H."/>
            <person name="Akmal A."/>
            <person name="Feldman A."/>
            <person name="Lin J.S."/>
            <person name="Chang W.E."/>
            <person name="Higgs B.W."/>
            <person name="Demirev P."/>
            <person name="Lindquist J."/>
            <person name="Liem A."/>
            <person name="Fochler E."/>
            <person name="Read T.D."/>
            <person name="Tapia R."/>
            <person name="Johnson S."/>
            <person name="Bishop-Lilly K.A."/>
            <person name="Detter C."/>
            <person name="Han C."/>
            <person name="Sozhamannan S."/>
            <person name="Rosenzweig C.N."/>
            <person name="Skowronski E.W."/>
        </authorList>
    </citation>
    <scope>NUCLEOTIDE SEQUENCE [LARGE SCALE GENOMIC DNA]</scope>
    <source>
        <strain evidence="4 5">AK5</strain>
    </source>
</reference>
<dbReference type="Gene3D" id="3.40.50.150">
    <property type="entry name" value="Vaccinia Virus protein VP39"/>
    <property type="match status" value="1"/>
</dbReference>
<gene>
    <name evidence="3" type="primary">cmoB</name>
    <name evidence="4" type="ORF">CWE06_12040</name>
</gene>
<evidence type="ECO:0000256" key="3">
    <source>
        <dbReference type="HAMAP-Rule" id="MF_01590"/>
    </source>
</evidence>
<dbReference type="GO" id="GO:0002098">
    <property type="term" value="P:tRNA wobble uridine modification"/>
    <property type="evidence" value="ECO:0007669"/>
    <property type="project" value="InterPro"/>
</dbReference>
<feature type="binding site" evidence="3">
    <location>
        <position position="200"/>
    </location>
    <ligand>
        <name>carboxy-S-adenosyl-L-methionine</name>
        <dbReference type="ChEBI" id="CHEBI:134278"/>
    </ligand>
</feature>
<protein>
    <recommendedName>
        <fullName evidence="3">tRNA U34 carboxymethyltransferase</fullName>
        <ecNumber evidence="3">2.5.1.-</ecNumber>
    </recommendedName>
</protein>
<dbReference type="Pfam" id="PF08003">
    <property type="entry name" value="Methyltransf_9"/>
    <property type="match status" value="1"/>
</dbReference>
<feature type="binding site" evidence="3">
    <location>
        <position position="112"/>
    </location>
    <ligand>
        <name>carboxy-S-adenosyl-L-methionine</name>
        <dbReference type="ChEBI" id="CHEBI:134278"/>
    </ligand>
</feature>
<dbReference type="NCBIfam" id="TIGR00452">
    <property type="entry name" value="tRNA 5-methoxyuridine(34)/uridine 5-oxyacetic acid(34) synthase CmoB"/>
    <property type="match status" value="1"/>
</dbReference>
<feature type="binding site" evidence="3">
    <location>
        <begin position="185"/>
        <end position="186"/>
    </location>
    <ligand>
        <name>carboxy-S-adenosyl-L-methionine</name>
        <dbReference type="ChEBI" id="CHEBI:134278"/>
    </ligand>
</feature>
<comment type="caution">
    <text evidence="4">The sequence shown here is derived from an EMBL/GenBank/DDBJ whole genome shotgun (WGS) entry which is preliminary data.</text>
</comment>
<dbReference type="GO" id="GO:0016765">
    <property type="term" value="F:transferase activity, transferring alkyl or aryl (other than methyl) groups"/>
    <property type="evidence" value="ECO:0007669"/>
    <property type="project" value="UniProtKB-UniRule"/>
</dbReference>
<feature type="binding site" evidence="3">
    <location>
        <position position="107"/>
    </location>
    <ligand>
        <name>carboxy-S-adenosyl-L-methionine</name>
        <dbReference type="ChEBI" id="CHEBI:134278"/>
    </ligand>
</feature>
<dbReference type="PANTHER" id="PTHR43464:SF95">
    <property type="entry name" value="TRNA U34 CARBOXYMETHYLTRANSFERASE"/>
    <property type="match status" value="1"/>
</dbReference>